<reference evidence="3" key="2">
    <citation type="submission" date="2013-04" db="EMBL/GenBank/DDBJ databases">
        <title>Genomic mechanisms accounting for the adaptation to parasitism in nematode-trapping fungi.</title>
        <authorList>
            <person name="Ahren D.G."/>
        </authorList>
    </citation>
    <scope>NUCLEOTIDE SEQUENCE [LARGE SCALE GENOMIC DNA]</scope>
    <source>
        <strain evidence="3">CBS 200.50</strain>
    </source>
</reference>
<sequence length="405" mass="47036">MTLPPFTLNVEILEQDPLDGNWKHRISDIESYIKEDVGAPSFLFADSEYLRRGNDPRGQQLRRTLENYYGMPPQIWSNTQWESNGFFGCLESERGLHHTWFRFLIKRLYYQNNAIDYNYTWLKMGFFTSWSPDRQKSVLCLDCTSEFQEFIRKTLETGNNNDPFLLDPYCFHIIIIEAIARTIDDSIWALRNIVRETEKKRFSATRYQYNPARFQTLYETSRHVIHSWETFTVATETLSKITRRHERFMTSKEKKVNEPDMLCIQKVHDLLDFYQGQLYGLKIRTESMQQRQENEIEVTQTLAVTADSAYMKENASNMKGIAYVTMAFLPATFVSAVFSMSFFNNGSGGGSSQPGSPDTGGQDWSVSPKIWIYWAIALPLTVSSLLFFQLGISFIGRFAKSLSSR</sequence>
<dbReference type="OMA" id="WESNGFF"/>
<keyword evidence="1" id="KW-0812">Transmembrane</keyword>
<organism evidence="2 3">
    <name type="scientific">Dactylellina haptotyla (strain CBS 200.50)</name>
    <name type="common">Nematode-trapping fungus</name>
    <name type="synonym">Monacrosporium haptotylum</name>
    <dbReference type="NCBI Taxonomy" id="1284197"/>
    <lineage>
        <taxon>Eukaryota</taxon>
        <taxon>Fungi</taxon>
        <taxon>Dikarya</taxon>
        <taxon>Ascomycota</taxon>
        <taxon>Pezizomycotina</taxon>
        <taxon>Orbiliomycetes</taxon>
        <taxon>Orbiliales</taxon>
        <taxon>Orbiliaceae</taxon>
        <taxon>Dactylellina</taxon>
    </lineage>
</organism>
<keyword evidence="1" id="KW-1133">Transmembrane helix</keyword>
<evidence type="ECO:0000256" key="1">
    <source>
        <dbReference type="SAM" id="Phobius"/>
    </source>
</evidence>
<feature type="transmembrane region" description="Helical" evidence="1">
    <location>
        <begin position="371"/>
        <end position="395"/>
    </location>
</feature>
<accession>S8AAP7</accession>
<dbReference type="Proteomes" id="UP000015100">
    <property type="component" value="Unassembled WGS sequence"/>
</dbReference>
<comment type="caution">
    <text evidence="2">The sequence shown here is derived from an EMBL/GenBank/DDBJ whole genome shotgun (WGS) entry which is preliminary data.</text>
</comment>
<dbReference type="AlphaFoldDB" id="S8AAP7"/>
<evidence type="ECO:0000313" key="3">
    <source>
        <dbReference type="Proteomes" id="UP000015100"/>
    </source>
</evidence>
<dbReference type="Gene3D" id="1.20.58.340">
    <property type="entry name" value="Magnesium transport protein CorA, transmembrane region"/>
    <property type="match status" value="1"/>
</dbReference>
<gene>
    <name evidence="2" type="ORF">H072_6378</name>
</gene>
<dbReference type="STRING" id="1284197.S8AAP7"/>
<protein>
    <submittedName>
        <fullName evidence="2">Uncharacterized protein</fullName>
    </submittedName>
</protein>
<keyword evidence="3" id="KW-1185">Reference proteome</keyword>
<name>S8AAP7_DACHA</name>
<feature type="transmembrane region" description="Helical" evidence="1">
    <location>
        <begin position="321"/>
        <end position="343"/>
    </location>
</feature>
<proteinExistence type="predicted"/>
<keyword evidence="1" id="KW-0472">Membrane</keyword>
<evidence type="ECO:0000313" key="2">
    <source>
        <dbReference type="EMBL" id="EPS39999.1"/>
    </source>
</evidence>
<reference evidence="2 3" key="1">
    <citation type="journal article" date="2013" name="PLoS Genet.">
        <title>Genomic mechanisms accounting for the adaptation to parasitism in nematode-trapping fungi.</title>
        <authorList>
            <person name="Meerupati T."/>
            <person name="Andersson K.M."/>
            <person name="Friman E."/>
            <person name="Kumar D."/>
            <person name="Tunlid A."/>
            <person name="Ahren D."/>
        </authorList>
    </citation>
    <scope>NUCLEOTIDE SEQUENCE [LARGE SCALE GENOMIC DNA]</scope>
    <source>
        <strain evidence="2 3">CBS 200.50</strain>
    </source>
</reference>
<dbReference type="EMBL" id="AQGS01000443">
    <property type="protein sequence ID" value="EPS39999.1"/>
    <property type="molecule type" value="Genomic_DNA"/>
</dbReference>
<dbReference type="OrthoDB" id="2830640at2759"/>
<dbReference type="InterPro" id="IPR002523">
    <property type="entry name" value="MgTranspt_CorA/ZnTranspt_ZntB"/>
</dbReference>
<dbReference type="HOGENOM" id="CLU_041307_1_1_1"/>
<dbReference type="eggNOG" id="ENOG502SMU6">
    <property type="taxonomic scope" value="Eukaryota"/>
</dbReference>
<dbReference type="Pfam" id="PF01544">
    <property type="entry name" value="CorA"/>
    <property type="match status" value="1"/>
</dbReference>